<dbReference type="InterPro" id="IPR036388">
    <property type="entry name" value="WH-like_DNA-bd_sf"/>
</dbReference>
<evidence type="ECO:0000256" key="4">
    <source>
        <dbReference type="ARBA" id="ARBA00023163"/>
    </source>
</evidence>
<dbReference type="Pfam" id="PF03466">
    <property type="entry name" value="LysR_substrate"/>
    <property type="match status" value="1"/>
</dbReference>
<dbReference type="AlphaFoldDB" id="A0A2N4UE23"/>
<sequence>MNPKSIEAFRAVMLTGSMTIAARDIHTTQPNVSRLISHLEYELDMKLFERAGNKLTPTDEAIAFLVEVQRYYLGLKTLSETAGNIKRFGSGRLRIATAPALGLGFIARAVRRFSEVCPGVTVSVRTNNSATLEQLIASQLCDLALAVYASGGNSNAVSVEKLADIRGMCALPPGHRLADRPVIEASDFEDEPFVSLSLHDGMRERVDAFFNDLHVRRSMLVETEFFATVCCMVMSGIGLSVVNPLVAKDFVAQGLILKPLAPSIHFPVYLLSPSHRPASILAQRFEDVVRELLAEDVKEFTPQPLVKTD</sequence>
<keyword evidence="7" id="KW-1185">Reference proteome</keyword>
<keyword evidence="4" id="KW-0804">Transcription</keyword>
<dbReference type="Proteomes" id="UP000234328">
    <property type="component" value="Unassembled WGS sequence"/>
</dbReference>
<protein>
    <submittedName>
        <fullName evidence="6">LysR family transcriptional regulator</fullName>
    </submittedName>
</protein>
<feature type="domain" description="HTH lysR-type" evidence="5">
    <location>
        <begin position="1"/>
        <end position="58"/>
    </location>
</feature>
<dbReference type="InterPro" id="IPR036390">
    <property type="entry name" value="WH_DNA-bd_sf"/>
</dbReference>
<dbReference type="InterPro" id="IPR005119">
    <property type="entry name" value="LysR_subst-bd"/>
</dbReference>
<dbReference type="EMBL" id="PDNV01000008">
    <property type="protein sequence ID" value="PLC53261.1"/>
    <property type="molecule type" value="Genomic_DNA"/>
</dbReference>
<evidence type="ECO:0000256" key="3">
    <source>
        <dbReference type="ARBA" id="ARBA00023125"/>
    </source>
</evidence>
<dbReference type="Gene3D" id="3.40.190.290">
    <property type="match status" value="1"/>
</dbReference>
<accession>A0A2N4UE23</accession>
<keyword evidence="2" id="KW-0805">Transcription regulation</keyword>
<evidence type="ECO:0000259" key="5">
    <source>
        <dbReference type="PROSITE" id="PS50931"/>
    </source>
</evidence>
<dbReference type="InterPro" id="IPR000847">
    <property type="entry name" value="LysR_HTH_N"/>
</dbReference>
<dbReference type="SUPFAM" id="SSF46785">
    <property type="entry name" value="Winged helix' DNA-binding domain"/>
    <property type="match status" value="1"/>
</dbReference>
<dbReference type="PANTHER" id="PTHR30427:SF1">
    <property type="entry name" value="TRANSCRIPTIONAL ACTIVATOR PROTEIN LYSR"/>
    <property type="match status" value="1"/>
</dbReference>
<organism evidence="6 7">
    <name type="scientific">Pollutimonas nitritireducens</name>
    <dbReference type="NCBI Taxonomy" id="2045209"/>
    <lineage>
        <taxon>Bacteria</taxon>
        <taxon>Pseudomonadati</taxon>
        <taxon>Pseudomonadota</taxon>
        <taxon>Betaproteobacteria</taxon>
        <taxon>Burkholderiales</taxon>
        <taxon>Alcaligenaceae</taxon>
        <taxon>Pollutimonas</taxon>
    </lineage>
</organism>
<dbReference type="Gene3D" id="1.10.10.10">
    <property type="entry name" value="Winged helix-like DNA-binding domain superfamily/Winged helix DNA-binding domain"/>
    <property type="match status" value="1"/>
</dbReference>
<dbReference type="GO" id="GO:0003700">
    <property type="term" value="F:DNA-binding transcription factor activity"/>
    <property type="evidence" value="ECO:0007669"/>
    <property type="project" value="InterPro"/>
</dbReference>
<dbReference type="OrthoDB" id="8849678at2"/>
<evidence type="ECO:0000256" key="1">
    <source>
        <dbReference type="ARBA" id="ARBA00009437"/>
    </source>
</evidence>
<name>A0A2N4UE23_9BURK</name>
<proteinExistence type="inferred from homology"/>
<dbReference type="GO" id="GO:0010628">
    <property type="term" value="P:positive regulation of gene expression"/>
    <property type="evidence" value="ECO:0007669"/>
    <property type="project" value="TreeGrafter"/>
</dbReference>
<dbReference type="PANTHER" id="PTHR30427">
    <property type="entry name" value="TRANSCRIPTIONAL ACTIVATOR PROTEIN LYSR"/>
    <property type="match status" value="1"/>
</dbReference>
<reference evidence="6 7" key="1">
    <citation type="submission" date="2017-10" db="EMBL/GenBank/DDBJ databases">
        <title>Two draft genome sequences of Pusillimonas sp. strains isolated from a nitrate- and radionuclide-contaminated groundwater in Russia.</title>
        <authorList>
            <person name="Grouzdev D.S."/>
            <person name="Tourova T.P."/>
            <person name="Goeva M.A."/>
            <person name="Babich T.L."/>
            <person name="Sokolova D.S."/>
            <person name="Abdullin R."/>
            <person name="Poltaraus A.B."/>
            <person name="Toshchakov S.V."/>
            <person name="Nazina T.N."/>
        </authorList>
    </citation>
    <scope>NUCLEOTIDE SEQUENCE [LARGE SCALE GENOMIC DNA]</scope>
    <source>
        <strain evidence="6 7">JR1/69-2-13</strain>
    </source>
</reference>
<evidence type="ECO:0000313" key="7">
    <source>
        <dbReference type="Proteomes" id="UP000234328"/>
    </source>
</evidence>
<dbReference type="SUPFAM" id="SSF53850">
    <property type="entry name" value="Periplasmic binding protein-like II"/>
    <property type="match status" value="1"/>
</dbReference>
<keyword evidence="3" id="KW-0238">DNA-binding</keyword>
<evidence type="ECO:0000256" key="2">
    <source>
        <dbReference type="ARBA" id="ARBA00023015"/>
    </source>
</evidence>
<dbReference type="PRINTS" id="PR00039">
    <property type="entry name" value="HTHLYSR"/>
</dbReference>
<dbReference type="GO" id="GO:0043565">
    <property type="term" value="F:sequence-specific DNA binding"/>
    <property type="evidence" value="ECO:0007669"/>
    <property type="project" value="TreeGrafter"/>
</dbReference>
<evidence type="ECO:0000313" key="6">
    <source>
        <dbReference type="EMBL" id="PLC53261.1"/>
    </source>
</evidence>
<dbReference type="RefSeq" id="WP_102070531.1">
    <property type="nucleotide sequence ID" value="NZ_PDNV01000008.1"/>
</dbReference>
<dbReference type="Pfam" id="PF00126">
    <property type="entry name" value="HTH_1"/>
    <property type="match status" value="1"/>
</dbReference>
<comment type="caution">
    <text evidence="6">The sequence shown here is derived from an EMBL/GenBank/DDBJ whole genome shotgun (WGS) entry which is preliminary data.</text>
</comment>
<dbReference type="PROSITE" id="PS50931">
    <property type="entry name" value="HTH_LYSR"/>
    <property type="match status" value="1"/>
</dbReference>
<gene>
    <name evidence="6" type="ORF">CR155_13340</name>
</gene>
<comment type="similarity">
    <text evidence="1">Belongs to the LysR transcriptional regulatory family.</text>
</comment>